<keyword evidence="1" id="KW-0812">Transmembrane</keyword>
<dbReference type="InterPro" id="IPR037053">
    <property type="entry name" value="Phage_tail_collar_dom_sf"/>
</dbReference>
<feature type="domain" description="Phage tail collar" evidence="2">
    <location>
        <begin position="15"/>
        <end position="49"/>
    </location>
</feature>
<dbReference type="InterPro" id="IPR011083">
    <property type="entry name" value="Phage_tail_collar_dom"/>
</dbReference>
<dbReference type="Pfam" id="PF07589">
    <property type="entry name" value="PEP-CTERM"/>
    <property type="match status" value="1"/>
</dbReference>
<feature type="transmembrane region" description="Helical" evidence="1">
    <location>
        <begin position="91"/>
        <end position="107"/>
    </location>
</feature>
<organism evidence="4">
    <name type="scientific">Accumulibacter regalis</name>
    <dbReference type="NCBI Taxonomy" id="522306"/>
    <lineage>
        <taxon>Bacteria</taxon>
        <taxon>Pseudomonadati</taxon>
        <taxon>Pseudomonadota</taxon>
        <taxon>Betaproteobacteria</taxon>
        <taxon>Candidatus Accumulibacter</taxon>
    </lineage>
</organism>
<reference evidence="4" key="2">
    <citation type="submission" date="2009-09" db="EMBL/GenBank/DDBJ databases">
        <title>Complete sequence of chromosome of Candidatus Accumulibacter phosphatis clade IIA str. UW-1.</title>
        <authorList>
            <consortium name="US DOE Joint Genome Institute"/>
            <person name="Martin H.G."/>
            <person name="Ivanova N."/>
            <person name="Kunin V."/>
            <person name="Warnecke F."/>
            <person name="Barry K."/>
            <person name="He S."/>
            <person name="Salamov A."/>
            <person name="Szeto E."/>
            <person name="Dalin E."/>
            <person name="Pangilinan J.L."/>
            <person name="Lapidus A."/>
            <person name="Lowry S."/>
            <person name="Kyrpides N.C."/>
            <person name="McMahon K.D."/>
            <person name="Hugenholtz P."/>
        </authorList>
    </citation>
    <scope>NUCLEOTIDE SEQUENCE [LARGE SCALE GENOMIC DNA]</scope>
    <source>
        <strain evidence="4">UW-1</strain>
    </source>
</reference>
<dbReference type="eggNOG" id="COG4675">
    <property type="taxonomic scope" value="Bacteria"/>
</dbReference>
<dbReference type="NCBIfam" id="TIGR02595">
    <property type="entry name" value="PEP_CTERM"/>
    <property type="match status" value="1"/>
</dbReference>
<evidence type="ECO:0000313" key="4">
    <source>
        <dbReference type="EMBL" id="ACV34967.1"/>
    </source>
</evidence>
<feature type="domain" description="Ice-binding protein C-terminal" evidence="3">
    <location>
        <begin position="87"/>
        <end position="110"/>
    </location>
</feature>
<name>C7RUB5_ACCRE</name>
<dbReference type="KEGG" id="app:CAP2UW1_1656"/>
<sequence length="115" mass="11723">MPAAGRAFRRPTWVLLSIAANTALFSLLGTTYGGDGVSTFALPDLRGRTTVGTGPGFPVGEVFGGDTNTLSIANLAPHAHTLPEVTSIPEPATLALIGLAIGVLGFGRRRQAAPA</sequence>
<keyword evidence="1" id="KW-0472">Membrane</keyword>
<proteinExistence type="predicted"/>
<evidence type="ECO:0000259" key="2">
    <source>
        <dbReference type="Pfam" id="PF07484"/>
    </source>
</evidence>
<dbReference type="SUPFAM" id="SSF88874">
    <property type="entry name" value="Receptor-binding domain of short tail fibre protein gp12"/>
    <property type="match status" value="1"/>
</dbReference>
<dbReference type="STRING" id="522306.CAP2UW1_1656"/>
<evidence type="ECO:0000256" key="1">
    <source>
        <dbReference type="SAM" id="Phobius"/>
    </source>
</evidence>
<dbReference type="InterPro" id="IPR013424">
    <property type="entry name" value="Ice-binding_C"/>
</dbReference>
<dbReference type="Gene3D" id="3.90.1340.10">
    <property type="entry name" value="Phage tail collar domain"/>
    <property type="match status" value="1"/>
</dbReference>
<dbReference type="Pfam" id="PF07484">
    <property type="entry name" value="Collar"/>
    <property type="match status" value="1"/>
</dbReference>
<dbReference type="HOGENOM" id="CLU_2103662_0_0_4"/>
<feature type="transmembrane region" description="Helical" evidence="1">
    <location>
        <begin position="12"/>
        <end position="32"/>
    </location>
</feature>
<gene>
    <name evidence="4" type="ordered locus">CAP2UW1_1656</name>
</gene>
<protein>
    <submittedName>
        <fullName evidence="4">Tail Collar domain protein</fullName>
    </submittedName>
</protein>
<dbReference type="EMBL" id="CP001715">
    <property type="protein sequence ID" value="ACV34967.1"/>
    <property type="molecule type" value="Genomic_DNA"/>
</dbReference>
<reference evidence="4" key="1">
    <citation type="submission" date="2009-08" db="EMBL/GenBank/DDBJ databases">
        <authorList>
            <consortium name="US DOE Joint Genome Institute"/>
            <person name="Lucas S."/>
            <person name="Copeland A."/>
            <person name="Lapidus A."/>
            <person name="Glavina del Rio T."/>
            <person name="Dalin E."/>
            <person name="Tice H."/>
            <person name="Bruce D."/>
            <person name="Barry K."/>
            <person name="Pitluck S."/>
            <person name="Lowry S."/>
            <person name="Larimer F."/>
            <person name="Land M."/>
            <person name="Hauser L."/>
            <person name="Kyrpides N."/>
            <person name="Ivanova N."/>
            <person name="McMahon K.D."/>
            <person name="Hugenholtz P."/>
        </authorList>
    </citation>
    <scope>NUCLEOTIDE SEQUENCE</scope>
    <source>
        <strain evidence="4">UW-1</strain>
    </source>
</reference>
<keyword evidence="1" id="KW-1133">Transmembrane helix</keyword>
<evidence type="ECO:0000259" key="3">
    <source>
        <dbReference type="Pfam" id="PF07589"/>
    </source>
</evidence>
<dbReference type="AlphaFoldDB" id="C7RUB5"/>
<accession>C7RUB5</accession>